<protein>
    <submittedName>
        <fullName evidence="1">Uncharacterized protein</fullName>
    </submittedName>
</protein>
<accession>A0ACC2J611</accession>
<proteinExistence type="predicted"/>
<evidence type="ECO:0000313" key="2">
    <source>
        <dbReference type="Proteomes" id="UP001153332"/>
    </source>
</evidence>
<comment type="caution">
    <text evidence="1">The sequence shown here is derived from an EMBL/GenBank/DDBJ whole genome shotgun (WGS) entry which is preliminary data.</text>
</comment>
<organism evidence="1 2">
    <name type="scientific">Lasiodiplodia mahajangana</name>
    <dbReference type="NCBI Taxonomy" id="1108764"/>
    <lineage>
        <taxon>Eukaryota</taxon>
        <taxon>Fungi</taxon>
        <taxon>Dikarya</taxon>
        <taxon>Ascomycota</taxon>
        <taxon>Pezizomycotina</taxon>
        <taxon>Dothideomycetes</taxon>
        <taxon>Dothideomycetes incertae sedis</taxon>
        <taxon>Botryosphaeriales</taxon>
        <taxon>Botryosphaeriaceae</taxon>
        <taxon>Lasiodiplodia</taxon>
    </lineage>
</organism>
<sequence>MVLAGAVSALLNAYPAATRPATVSAHGDRLPPNTTTPEPRSPPPPCRNGLTGRVVAVPNREQRANLSIRETPRNYDLNYIDADRYVLTHAFEAAANKAIVKVRPTEGGRRHREVAEVGQELELASVALTDLGIC</sequence>
<name>A0ACC2J611_9PEZI</name>
<reference evidence="1" key="1">
    <citation type="submission" date="2022-12" db="EMBL/GenBank/DDBJ databases">
        <title>Genome Sequence of Lasiodiplodia mahajangana.</title>
        <authorList>
            <person name="Buettner E."/>
        </authorList>
    </citation>
    <scope>NUCLEOTIDE SEQUENCE</scope>
    <source>
        <strain evidence="1">VT137</strain>
    </source>
</reference>
<dbReference type="EMBL" id="JAPUUL010003479">
    <property type="protein sequence ID" value="KAJ8122783.1"/>
    <property type="molecule type" value="Genomic_DNA"/>
</dbReference>
<dbReference type="Proteomes" id="UP001153332">
    <property type="component" value="Unassembled WGS sequence"/>
</dbReference>
<evidence type="ECO:0000313" key="1">
    <source>
        <dbReference type="EMBL" id="KAJ8122783.1"/>
    </source>
</evidence>
<keyword evidence="2" id="KW-1185">Reference proteome</keyword>
<gene>
    <name evidence="1" type="ORF">O1611_g9755</name>
</gene>